<accession>A3GFM1</accession>
<dbReference type="STRING" id="322104.A3GFM1"/>
<dbReference type="eggNOG" id="ENOG502RQ80">
    <property type="taxonomic scope" value="Eukaryota"/>
</dbReference>
<dbReference type="OMA" id="YECKRIG"/>
<dbReference type="AlphaFoldDB" id="A3GFM1"/>
<dbReference type="EMBL" id="AAVQ01000001">
    <property type="protein sequence ID" value="EAZ63778.2"/>
    <property type="molecule type" value="Genomic_DNA"/>
</dbReference>
<name>A3GFM1_PICST</name>
<dbReference type="OrthoDB" id="4092895at2759"/>
<dbReference type="HOGENOM" id="CLU_122462_0_0_1"/>
<reference evidence="1 2" key="1">
    <citation type="journal article" date="2007" name="Nat. Biotechnol.">
        <title>Genome sequence of the lignocellulose-bioconverting and xylose-fermenting yeast Pichia stipitis.</title>
        <authorList>
            <person name="Jeffries T.W."/>
            <person name="Grigoriev I.V."/>
            <person name="Grimwood J."/>
            <person name="Laplaza J.M."/>
            <person name="Aerts A."/>
            <person name="Salamov A."/>
            <person name="Schmutz J."/>
            <person name="Lindquist E."/>
            <person name="Dehal P."/>
            <person name="Shapiro H."/>
            <person name="Jin Y.S."/>
            <person name="Passoth V."/>
            <person name="Richardson P.M."/>
        </authorList>
    </citation>
    <scope>NUCLEOTIDE SEQUENCE [LARGE SCALE GENOMIC DNA]</scope>
    <source>
        <strain evidence="2">ATCC 58785 / CBS 6054 / NBRC 10063 / NRRL Y-11545</strain>
    </source>
</reference>
<evidence type="ECO:0000313" key="1">
    <source>
        <dbReference type="EMBL" id="EAZ63778.2"/>
    </source>
</evidence>
<keyword evidence="2" id="KW-1185">Reference proteome</keyword>
<dbReference type="GeneID" id="4851070"/>
<gene>
    <name evidence="1" type="ORF">PICST_52909</name>
</gene>
<evidence type="ECO:0000313" key="2">
    <source>
        <dbReference type="Proteomes" id="UP000002258"/>
    </source>
</evidence>
<dbReference type="Proteomes" id="UP000002258">
    <property type="component" value="Chromosome 1"/>
</dbReference>
<proteinExistence type="predicted"/>
<organism evidence="1 2">
    <name type="scientific">Scheffersomyces stipitis (strain ATCC 58785 / CBS 6054 / NBRC 10063 / NRRL Y-11545)</name>
    <name type="common">Yeast</name>
    <name type="synonym">Pichia stipitis</name>
    <dbReference type="NCBI Taxonomy" id="322104"/>
    <lineage>
        <taxon>Eukaryota</taxon>
        <taxon>Fungi</taxon>
        <taxon>Dikarya</taxon>
        <taxon>Ascomycota</taxon>
        <taxon>Saccharomycotina</taxon>
        <taxon>Pichiomycetes</taxon>
        <taxon>Debaryomycetaceae</taxon>
        <taxon>Scheffersomyces</taxon>
    </lineage>
</organism>
<dbReference type="KEGG" id="pic:PICST_52909"/>
<comment type="caution">
    <text evidence="1">The sequence shown here is derived from an EMBL/GenBank/DDBJ whole genome shotgun (WGS) entry which is preliminary data.</text>
</comment>
<protein>
    <submittedName>
        <fullName evidence="1">Uncharacterized protein</fullName>
    </submittedName>
</protein>
<dbReference type="RefSeq" id="XP_001387801.2">
    <property type="nucleotide sequence ID" value="XM_001387764.1"/>
</dbReference>
<dbReference type="InParanoid" id="A3GFM1"/>
<feature type="non-terminal residue" evidence="1">
    <location>
        <position position="1"/>
    </location>
</feature>
<sequence>GWQGSIACYRIQTERFAHKNSCTKPQSFINNNFIVKSLNYVKNVDEQQKSLENYSTEDKVNELLTHISTNSELLYMLSLFHYECQKLKITNSDLKNRKKSVKFTLNFFLRLQPINEAFWDVCHIINISNHNHKLSYNVHDLGLLDPKNFSDEVYNKLQTGIYNGVDFRNVETVSFARPNFTRETENK</sequence>